<evidence type="ECO:0000256" key="3">
    <source>
        <dbReference type="ARBA" id="ARBA00022741"/>
    </source>
</evidence>
<evidence type="ECO:0000256" key="1">
    <source>
        <dbReference type="ARBA" id="ARBA00004629"/>
    </source>
</evidence>
<dbReference type="InterPro" id="IPR000719">
    <property type="entry name" value="Prot_kinase_dom"/>
</dbReference>
<dbReference type="Pfam" id="PF00069">
    <property type="entry name" value="Pkinase"/>
    <property type="match status" value="1"/>
</dbReference>
<dbReference type="PROSITE" id="PS00107">
    <property type="entry name" value="PROTEIN_KINASE_ATP"/>
    <property type="match status" value="1"/>
</dbReference>
<dbReference type="SMART" id="SM00220">
    <property type="entry name" value="S_TKc"/>
    <property type="match status" value="1"/>
</dbReference>
<keyword evidence="10" id="KW-0808">Transferase</keyword>
<evidence type="ECO:0000313" key="11">
    <source>
        <dbReference type="Proteomes" id="UP001151699"/>
    </source>
</evidence>
<comment type="subcellular location">
    <subcellularLocation>
        <location evidence="1">Chromosome</location>
        <location evidence="1">Centromere</location>
        <location evidence="1">Kinetochore</location>
    </subcellularLocation>
</comment>
<evidence type="ECO:0000259" key="9">
    <source>
        <dbReference type="PROSITE" id="PS50011"/>
    </source>
</evidence>
<dbReference type="InterPro" id="IPR011009">
    <property type="entry name" value="Kinase-like_dom_sf"/>
</dbReference>
<dbReference type="AlphaFoldDB" id="A0A9Q0RXW6"/>
<evidence type="ECO:0000256" key="7">
    <source>
        <dbReference type="PROSITE-ProRule" id="PRU10141"/>
    </source>
</evidence>
<organism evidence="10 11">
    <name type="scientific">Pseudolycoriella hygida</name>
    <dbReference type="NCBI Taxonomy" id="35572"/>
    <lineage>
        <taxon>Eukaryota</taxon>
        <taxon>Metazoa</taxon>
        <taxon>Ecdysozoa</taxon>
        <taxon>Arthropoda</taxon>
        <taxon>Hexapoda</taxon>
        <taxon>Insecta</taxon>
        <taxon>Pterygota</taxon>
        <taxon>Neoptera</taxon>
        <taxon>Endopterygota</taxon>
        <taxon>Diptera</taxon>
        <taxon>Nematocera</taxon>
        <taxon>Sciaroidea</taxon>
        <taxon>Sciaridae</taxon>
        <taxon>Pseudolycoriella</taxon>
    </lineage>
</organism>
<reference evidence="10" key="1">
    <citation type="submission" date="2022-07" db="EMBL/GenBank/DDBJ databases">
        <authorList>
            <person name="Trinca V."/>
            <person name="Uliana J.V.C."/>
            <person name="Torres T.T."/>
            <person name="Ward R.J."/>
            <person name="Monesi N."/>
        </authorList>
    </citation>
    <scope>NUCLEOTIDE SEQUENCE</scope>
    <source>
        <strain evidence="10">HSMRA1968</strain>
        <tissue evidence="10">Whole embryos</tissue>
    </source>
</reference>
<dbReference type="GO" id="GO:0032991">
    <property type="term" value="C:protein-containing complex"/>
    <property type="evidence" value="ECO:0007669"/>
    <property type="project" value="UniProtKB-ARBA"/>
</dbReference>
<dbReference type="PANTHER" id="PTHR14030">
    <property type="entry name" value="MITOTIC CHECKPOINT SERINE/THREONINE-PROTEIN KINASE BUB1"/>
    <property type="match status" value="1"/>
</dbReference>
<evidence type="ECO:0000256" key="8">
    <source>
        <dbReference type="RuleBase" id="RU000304"/>
    </source>
</evidence>
<dbReference type="OrthoDB" id="248495at2759"/>
<dbReference type="GO" id="GO:0005524">
    <property type="term" value="F:ATP binding"/>
    <property type="evidence" value="ECO:0007669"/>
    <property type="project" value="UniProtKB-UniRule"/>
</dbReference>
<protein>
    <submittedName>
        <fullName evidence="10">Mitotic checkpoint serine/threonine-protein kinase BUB1</fullName>
    </submittedName>
</protein>
<feature type="non-terminal residue" evidence="10">
    <location>
        <position position="256"/>
    </location>
</feature>
<feature type="domain" description="Protein kinase" evidence="9">
    <location>
        <begin position="61"/>
        <end position="256"/>
    </location>
</feature>
<dbReference type="GO" id="GO:0004674">
    <property type="term" value="F:protein serine/threonine kinase activity"/>
    <property type="evidence" value="ECO:0007669"/>
    <property type="project" value="UniProtKB-KW"/>
</dbReference>
<comment type="similarity">
    <text evidence="8">Belongs to the protein kinase superfamily.</text>
</comment>
<evidence type="ECO:0000256" key="6">
    <source>
        <dbReference type="ARBA" id="ARBA00023328"/>
    </source>
</evidence>
<dbReference type="GO" id="GO:0007094">
    <property type="term" value="P:mitotic spindle assembly checkpoint signaling"/>
    <property type="evidence" value="ECO:0007669"/>
    <property type="project" value="InterPro"/>
</dbReference>
<keyword evidence="11" id="KW-1185">Reference proteome</keyword>
<dbReference type="EMBL" id="WJQU01000004">
    <property type="protein sequence ID" value="KAJ6636323.1"/>
    <property type="molecule type" value="Genomic_DNA"/>
</dbReference>
<dbReference type="InterPro" id="IPR015661">
    <property type="entry name" value="Bub1/Mad3"/>
</dbReference>
<dbReference type="InterPro" id="IPR008271">
    <property type="entry name" value="Ser/Thr_kinase_AS"/>
</dbReference>
<dbReference type="PROSITE" id="PS50011">
    <property type="entry name" value="PROTEIN_KINASE_DOM"/>
    <property type="match status" value="1"/>
</dbReference>
<dbReference type="GO" id="GO:0051754">
    <property type="term" value="P:meiotic sister chromatid cohesion, centromeric"/>
    <property type="evidence" value="ECO:0007669"/>
    <property type="project" value="TreeGrafter"/>
</dbReference>
<feature type="binding site" evidence="7">
    <location>
        <position position="91"/>
    </location>
    <ligand>
        <name>ATP</name>
        <dbReference type="ChEBI" id="CHEBI:30616"/>
    </ligand>
</feature>
<gene>
    <name evidence="10" type="primary">Bub1_2</name>
    <name evidence="10" type="ORF">Bhyg_14911</name>
</gene>
<dbReference type="Proteomes" id="UP001151699">
    <property type="component" value="Chromosome C"/>
</dbReference>
<dbReference type="SUPFAM" id="SSF56112">
    <property type="entry name" value="Protein kinase-like (PK-like)"/>
    <property type="match status" value="1"/>
</dbReference>
<dbReference type="PANTHER" id="PTHR14030:SF4">
    <property type="entry name" value="BUB1 KINASE, ISOFORM A-RELATED"/>
    <property type="match status" value="1"/>
</dbReference>
<dbReference type="Gene3D" id="1.10.510.10">
    <property type="entry name" value="Transferase(Phosphotransferase) domain 1"/>
    <property type="match status" value="1"/>
</dbReference>
<keyword evidence="8" id="KW-0723">Serine/threonine-protein kinase</keyword>
<evidence type="ECO:0000313" key="10">
    <source>
        <dbReference type="EMBL" id="KAJ6636323.1"/>
    </source>
</evidence>
<name>A0A9Q0RXW6_9DIPT</name>
<keyword evidence="2" id="KW-0158">Chromosome</keyword>
<comment type="caution">
    <text evidence="10">The sequence shown here is derived from an EMBL/GenBank/DDBJ whole genome shotgun (WGS) entry which is preliminary data.</text>
</comment>
<evidence type="ECO:0000256" key="5">
    <source>
        <dbReference type="ARBA" id="ARBA00022840"/>
    </source>
</evidence>
<proteinExistence type="inferred from homology"/>
<dbReference type="GO" id="GO:0005634">
    <property type="term" value="C:nucleus"/>
    <property type="evidence" value="ECO:0007669"/>
    <property type="project" value="TreeGrafter"/>
</dbReference>
<evidence type="ECO:0000256" key="2">
    <source>
        <dbReference type="ARBA" id="ARBA00022454"/>
    </source>
</evidence>
<keyword evidence="6" id="KW-0137">Centromere</keyword>
<dbReference type="InterPro" id="IPR017441">
    <property type="entry name" value="Protein_kinase_ATP_BS"/>
</dbReference>
<keyword evidence="3 7" id="KW-0547">Nucleotide-binding</keyword>
<accession>A0A9Q0RXW6</accession>
<keyword evidence="10" id="KW-0418">Kinase</keyword>
<sequence>MVIESKISRSSLDPFDDQLRNAILTNLGFVADLEKLETIVMVQNVAPVAVNQKIVFKDTHFNVSKLIGKGAYGRVYKVKLAEKDITFAVKKEMPPNLWELYILLELQKRIPEHLMSAFMTPEYAIVGNNATLIFASFSPYGTLLDVVNNVFNRTGKNVDETVVFILAFQMLVIIEQLHRGDILHLDLKPDNFLVMKKLTKDSDDCILQLIDFGNAVDLRRFPSKQKFNGTVETDKFKCSEMKEGRPWVYQPDLYCL</sequence>
<keyword evidence="4" id="KW-0995">Kinetochore</keyword>
<dbReference type="PROSITE" id="PS00108">
    <property type="entry name" value="PROTEIN_KINASE_ST"/>
    <property type="match status" value="1"/>
</dbReference>
<dbReference type="GO" id="GO:0000776">
    <property type="term" value="C:kinetochore"/>
    <property type="evidence" value="ECO:0007669"/>
    <property type="project" value="UniProtKB-KW"/>
</dbReference>
<keyword evidence="5 7" id="KW-0067">ATP-binding</keyword>
<evidence type="ECO:0000256" key="4">
    <source>
        <dbReference type="ARBA" id="ARBA00022838"/>
    </source>
</evidence>